<dbReference type="EMBL" id="MFAT01000066">
    <property type="protein sequence ID" value="OGD85503.1"/>
    <property type="molecule type" value="Genomic_DNA"/>
</dbReference>
<evidence type="ECO:0000256" key="1">
    <source>
        <dbReference type="ARBA" id="ARBA00004141"/>
    </source>
</evidence>
<dbReference type="AlphaFoldDB" id="A0A1F5G0V3"/>
<organism evidence="7 8">
    <name type="scientific">Candidatus Curtissbacteria bacterium RBG_13_35_7</name>
    <dbReference type="NCBI Taxonomy" id="1797705"/>
    <lineage>
        <taxon>Bacteria</taxon>
        <taxon>Candidatus Curtissiibacteriota</taxon>
    </lineage>
</organism>
<protein>
    <recommendedName>
        <fullName evidence="9">Rod shape-determining protein RodA</fullName>
    </recommendedName>
</protein>
<evidence type="ECO:0008006" key="9">
    <source>
        <dbReference type="Google" id="ProtNLM"/>
    </source>
</evidence>
<feature type="transmembrane region" description="Helical" evidence="6">
    <location>
        <begin position="147"/>
        <end position="164"/>
    </location>
</feature>
<feature type="transmembrane region" description="Helical" evidence="6">
    <location>
        <begin position="36"/>
        <end position="54"/>
    </location>
</feature>
<evidence type="ECO:0000256" key="6">
    <source>
        <dbReference type="SAM" id="Phobius"/>
    </source>
</evidence>
<keyword evidence="3" id="KW-0133">Cell shape</keyword>
<dbReference type="Proteomes" id="UP000176317">
    <property type="component" value="Unassembled WGS sequence"/>
</dbReference>
<evidence type="ECO:0000256" key="2">
    <source>
        <dbReference type="ARBA" id="ARBA00022692"/>
    </source>
</evidence>
<dbReference type="GO" id="GO:0051301">
    <property type="term" value="P:cell division"/>
    <property type="evidence" value="ECO:0007669"/>
    <property type="project" value="InterPro"/>
</dbReference>
<dbReference type="InterPro" id="IPR018365">
    <property type="entry name" value="Cell_cycle_FtsW-rel_CS"/>
</dbReference>
<dbReference type="Pfam" id="PF01098">
    <property type="entry name" value="FTSW_RODA_SPOVE"/>
    <property type="match status" value="1"/>
</dbReference>
<feature type="transmembrane region" description="Helical" evidence="6">
    <location>
        <begin position="247"/>
        <end position="273"/>
    </location>
</feature>
<feature type="transmembrane region" description="Helical" evidence="6">
    <location>
        <begin position="63"/>
        <end position="82"/>
    </location>
</feature>
<keyword evidence="2 6" id="KW-0812">Transmembrane</keyword>
<evidence type="ECO:0000313" key="7">
    <source>
        <dbReference type="EMBL" id="OGD85503.1"/>
    </source>
</evidence>
<dbReference type="GO" id="GO:0008360">
    <property type="term" value="P:regulation of cell shape"/>
    <property type="evidence" value="ECO:0007669"/>
    <property type="project" value="UniProtKB-KW"/>
</dbReference>
<sequence>MRNSWDWLLFSQILAIGAISLLIISSINKDLALNQLFFWFIGLLILFLTSQINYRNWLSLTKILYIVSLIFLISLFIVGTPIRGSVRWIELGIFRVQPAELAKAASILALANFYLHNSAKQINSLIKSFVIILPLIILIFFQPDIGNTFAFFAIWLGISFTAGLKLKHLTIIILATVLSFVLFYEMLAPYQKERISGFFNLSQDPLNTGYNLIQSKIAIGSGLIFGKGYGHGTQSQLNFLPEAESDFIFASIAEQLGFLGASMLLILFSWLILKMVNRISQLDRFGQLISVGIICYFTIQFLVNVGMNLGLMPVTGITFPLVSYGGSSLITNLFLLGITFSVYRNSRITN</sequence>
<name>A0A1F5G0V3_9BACT</name>
<feature type="transmembrane region" description="Helical" evidence="6">
    <location>
        <begin position="94"/>
        <end position="115"/>
    </location>
</feature>
<proteinExistence type="predicted"/>
<evidence type="ECO:0000313" key="8">
    <source>
        <dbReference type="Proteomes" id="UP000176317"/>
    </source>
</evidence>
<keyword evidence="5 6" id="KW-0472">Membrane</keyword>
<feature type="transmembrane region" description="Helical" evidence="6">
    <location>
        <begin position="171"/>
        <end position="190"/>
    </location>
</feature>
<dbReference type="PANTHER" id="PTHR30474">
    <property type="entry name" value="CELL CYCLE PROTEIN"/>
    <property type="match status" value="1"/>
</dbReference>
<dbReference type="GO" id="GO:0015648">
    <property type="term" value="F:lipid-linked peptidoglycan transporter activity"/>
    <property type="evidence" value="ECO:0007669"/>
    <property type="project" value="TreeGrafter"/>
</dbReference>
<gene>
    <name evidence="7" type="ORF">A2164_00310</name>
</gene>
<evidence type="ECO:0000256" key="4">
    <source>
        <dbReference type="ARBA" id="ARBA00022989"/>
    </source>
</evidence>
<dbReference type="PROSITE" id="PS00428">
    <property type="entry name" value="FTSW_RODA_SPOVE"/>
    <property type="match status" value="1"/>
</dbReference>
<dbReference type="GO" id="GO:0032153">
    <property type="term" value="C:cell division site"/>
    <property type="evidence" value="ECO:0007669"/>
    <property type="project" value="TreeGrafter"/>
</dbReference>
<dbReference type="InterPro" id="IPR001182">
    <property type="entry name" value="FtsW/RodA"/>
</dbReference>
<evidence type="ECO:0000256" key="5">
    <source>
        <dbReference type="ARBA" id="ARBA00023136"/>
    </source>
</evidence>
<comment type="caution">
    <text evidence="7">The sequence shown here is derived from an EMBL/GenBank/DDBJ whole genome shotgun (WGS) entry which is preliminary data.</text>
</comment>
<feature type="transmembrane region" description="Helical" evidence="6">
    <location>
        <begin position="122"/>
        <end position="141"/>
    </location>
</feature>
<reference evidence="7 8" key="1">
    <citation type="journal article" date="2016" name="Nat. Commun.">
        <title>Thousands of microbial genomes shed light on interconnected biogeochemical processes in an aquifer system.</title>
        <authorList>
            <person name="Anantharaman K."/>
            <person name="Brown C.T."/>
            <person name="Hug L.A."/>
            <person name="Sharon I."/>
            <person name="Castelle C.J."/>
            <person name="Probst A.J."/>
            <person name="Thomas B.C."/>
            <person name="Singh A."/>
            <person name="Wilkins M.J."/>
            <person name="Karaoz U."/>
            <person name="Brodie E.L."/>
            <person name="Williams K.H."/>
            <person name="Hubbard S.S."/>
            <person name="Banfield J.F."/>
        </authorList>
    </citation>
    <scope>NUCLEOTIDE SEQUENCE [LARGE SCALE GENOMIC DNA]</scope>
</reference>
<accession>A0A1F5G0V3</accession>
<dbReference type="GO" id="GO:0005886">
    <property type="term" value="C:plasma membrane"/>
    <property type="evidence" value="ECO:0007669"/>
    <property type="project" value="TreeGrafter"/>
</dbReference>
<evidence type="ECO:0000256" key="3">
    <source>
        <dbReference type="ARBA" id="ARBA00022960"/>
    </source>
</evidence>
<feature type="transmembrane region" description="Helical" evidence="6">
    <location>
        <begin position="323"/>
        <end position="343"/>
    </location>
</feature>
<comment type="subcellular location">
    <subcellularLocation>
        <location evidence="1">Membrane</location>
        <topology evidence="1">Multi-pass membrane protein</topology>
    </subcellularLocation>
</comment>
<feature type="transmembrane region" description="Helical" evidence="6">
    <location>
        <begin position="285"/>
        <end position="303"/>
    </location>
</feature>
<feature type="transmembrane region" description="Helical" evidence="6">
    <location>
        <begin position="7"/>
        <end position="24"/>
    </location>
</feature>
<keyword evidence="4 6" id="KW-1133">Transmembrane helix</keyword>